<dbReference type="Pfam" id="PF01541">
    <property type="entry name" value="GIY-YIG"/>
    <property type="match status" value="1"/>
</dbReference>
<dbReference type="GeneID" id="16414377"/>
<dbReference type="SUPFAM" id="SSF82771">
    <property type="entry name" value="GIY-YIG endonuclease"/>
    <property type="match status" value="1"/>
</dbReference>
<proteinExistence type="predicted"/>
<dbReference type="RefSeq" id="YP_008357336.1">
    <property type="nucleotide sequence ID" value="NC_021901.1"/>
</dbReference>
<keyword evidence="1 2" id="KW-0175">Coiled coil</keyword>
<dbReference type="Pfam" id="PF10553">
    <property type="entry name" value="MSV199"/>
    <property type="match status" value="1"/>
</dbReference>
<evidence type="ECO:0000313" key="4">
    <source>
        <dbReference type="EMBL" id="CCV01715.1"/>
    </source>
</evidence>
<dbReference type="PROSITE" id="PS50164">
    <property type="entry name" value="GIY_YIG"/>
    <property type="match status" value="1"/>
</dbReference>
<dbReference type="Pfam" id="PF12299">
    <property type="entry name" value="DUF3627"/>
    <property type="match status" value="1"/>
</dbReference>
<accession>S6DF33</accession>
<evidence type="ECO:0000259" key="3">
    <source>
        <dbReference type="PROSITE" id="PS50164"/>
    </source>
</evidence>
<dbReference type="SMART" id="SM00465">
    <property type="entry name" value="GIYc"/>
    <property type="match status" value="1"/>
</dbReference>
<feature type="coiled-coil region" evidence="2">
    <location>
        <begin position="304"/>
        <end position="370"/>
    </location>
</feature>
<evidence type="ECO:0000256" key="2">
    <source>
        <dbReference type="SAM" id="Coils"/>
    </source>
</evidence>
<dbReference type="EMBL" id="HF920633">
    <property type="protein sequence ID" value="CCV01715.1"/>
    <property type="molecule type" value="Genomic_DNA"/>
</dbReference>
<dbReference type="InterPro" id="IPR018879">
    <property type="entry name" value="MSV199_dom"/>
</dbReference>
<evidence type="ECO:0000313" key="5">
    <source>
        <dbReference type="Proteomes" id="UP000154968"/>
    </source>
</evidence>
<dbReference type="KEGG" id="vg:16414377"/>
<name>S6DF33_9VIRU</name>
<sequence length="506" mass="59922">MNFIMVKNTTIKYITMTTTKVGYVYVIENNFDSSIYIGLTTKSIKERYAQHLQAAKSKHASCILHKFMAKYGPENFTVRELRRVEYTSIIELQLVEEECIRDFGDLNTVYNSRSYEMAGITLDKVVRERKPPKDKIILPPLPSKEEIIEIACEVEEIPNKKILLDHFISLFIEEDRNYGKIIEDMTSENGYIHITKYILNWFGYEGEYRKQKQNFKKMLKNNNISYRELTKNDEEIIMYPSIQEELQLIPSNVHHSKFLIMNSRDLKMAIMQLKTKNGHIIRQYYIDLEELLKMYTEYTLYFNHRESQRKITDLEKMMSEMRLDMKLQQEKRELEREKDRQYMRSLGITLEEVKDQNEVLIDDNKEVKRKLGIASDGQSPSSDVCAMAHTSVKDKAPLPEDESKRERFVLIKRNDNEYYPYYTIRAQEGYTTRKLKTEKLHFPNLEVLLDFKCNPNSKSLYTRIKENLKAEGVTFKGNNIDLEDSEVTQEKLVDEMKVINDQKYNV</sequence>
<evidence type="ECO:0000256" key="1">
    <source>
        <dbReference type="ARBA" id="ARBA00023054"/>
    </source>
</evidence>
<dbReference type="InterPro" id="IPR035901">
    <property type="entry name" value="GIY-YIG_endonuc_sf"/>
</dbReference>
<keyword evidence="5" id="KW-1185">Reference proteome</keyword>
<dbReference type="Gene3D" id="3.40.1440.10">
    <property type="entry name" value="GIY-YIG endonuclease"/>
    <property type="match status" value="1"/>
</dbReference>
<organism evidence="4 5">
    <name type="scientific">Invertebrate iridescent virus 22</name>
    <dbReference type="NCBI Taxonomy" id="345198"/>
    <lineage>
        <taxon>Viruses</taxon>
        <taxon>Varidnaviria</taxon>
        <taxon>Bamfordvirae</taxon>
        <taxon>Nucleocytoviricota</taxon>
        <taxon>Megaviricetes</taxon>
        <taxon>Pimascovirales</taxon>
        <taxon>Pimascovirales incertae sedis</taxon>
        <taxon>Iridoviridae</taxon>
        <taxon>Betairidovirinae</taxon>
        <taxon>Chloriridovirus</taxon>
        <taxon>Chloriridovirus simulium1</taxon>
    </lineage>
</organism>
<feature type="domain" description="GIY-YIG" evidence="3">
    <location>
        <begin position="20"/>
        <end position="112"/>
    </location>
</feature>
<dbReference type="Proteomes" id="UP000154968">
    <property type="component" value="Segment"/>
</dbReference>
<dbReference type="InterPro" id="IPR022549">
    <property type="entry name" value="DUF3627"/>
</dbReference>
<protein>
    <recommendedName>
        <fullName evidence="3">GIY-YIG domain-containing protein</fullName>
    </recommendedName>
</protein>
<gene>
    <name evidence="4" type="primary">038R</name>
    <name evidence="4" type="ORF">IIV22_038R</name>
</gene>
<reference evidence="4 5" key="1">
    <citation type="journal article" date="2013" name="J. Gen. Virol.">
        <title>Complete genome sequence of invertebrate iridescent virus 22 isolated from a blackfly larva.</title>
        <authorList>
            <person name="Piegu B."/>
            <person name="Guizard S."/>
            <person name="Spears T."/>
            <person name="Cruaud C."/>
            <person name="Couloux A."/>
            <person name="Bideshi D.K."/>
            <person name="Federici B.A."/>
            <person name="Bigot Y."/>
        </authorList>
    </citation>
    <scope>NUCLEOTIDE SEQUENCE [LARGE SCALE GENOMIC DNA]</scope>
</reference>
<dbReference type="InterPro" id="IPR000305">
    <property type="entry name" value="GIY-YIG_endonuc"/>
</dbReference>